<keyword evidence="5" id="KW-1185">Reference proteome</keyword>
<dbReference type="STRING" id="644358.A0A0C4E471"/>
<protein>
    <recommendedName>
        <fullName evidence="2">SET domain-containing protein</fullName>
    </recommendedName>
</protein>
<dbReference type="VEuPathDB" id="FungiDB:MAPG_07260"/>
<evidence type="ECO:0000256" key="1">
    <source>
        <dbReference type="SAM" id="MobiDB-lite"/>
    </source>
</evidence>
<evidence type="ECO:0000313" key="4">
    <source>
        <dbReference type="EnsemblFungi" id="MAPG_07260T0"/>
    </source>
</evidence>
<feature type="region of interest" description="Disordered" evidence="1">
    <location>
        <begin position="114"/>
        <end position="134"/>
    </location>
</feature>
<dbReference type="PROSITE" id="PS50280">
    <property type="entry name" value="SET"/>
    <property type="match status" value="1"/>
</dbReference>
<dbReference type="eggNOG" id="KOG1844">
    <property type="taxonomic scope" value="Eukaryota"/>
</dbReference>
<dbReference type="Gene3D" id="2.170.270.10">
    <property type="entry name" value="SET domain"/>
    <property type="match status" value="1"/>
</dbReference>
<dbReference type="SUPFAM" id="SSF82199">
    <property type="entry name" value="SET domain"/>
    <property type="match status" value="1"/>
</dbReference>
<dbReference type="PANTHER" id="PTHR35391:SF7">
    <property type="entry name" value="C2H2-TYPE DOMAIN-CONTAINING PROTEIN"/>
    <property type="match status" value="1"/>
</dbReference>
<evidence type="ECO:0000259" key="2">
    <source>
        <dbReference type="PROSITE" id="PS50280"/>
    </source>
</evidence>
<feature type="region of interest" description="Disordered" evidence="1">
    <location>
        <begin position="499"/>
        <end position="525"/>
    </location>
</feature>
<dbReference type="SMART" id="SM00317">
    <property type="entry name" value="SET"/>
    <property type="match status" value="1"/>
</dbReference>
<reference evidence="3" key="2">
    <citation type="submission" date="2010-05" db="EMBL/GenBank/DDBJ databases">
        <title>The Genome Sequence of Magnaporthe poae strain ATCC 64411.</title>
        <authorList>
            <consortium name="The Broad Institute Genome Sequencing Platform"/>
            <consortium name="Broad Institute Genome Sequencing Center for Infectious Disease"/>
            <person name="Ma L.-J."/>
            <person name="Dead R."/>
            <person name="Young S."/>
            <person name="Zeng Q."/>
            <person name="Koehrsen M."/>
            <person name="Alvarado L."/>
            <person name="Berlin A."/>
            <person name="Chapman S.B."/>
            <person name="Chen Z."/>
            <person name="Freedman E."/>
            <person name="Gellesch M."/>
            <person name="Goldberg J."/>
            <person name="Griggs A."/>
            <person name="Gujja S."/>
            <person name="Heilman E.R."/>
            <person name="Heiman D."/>
            <person name="Hepburn T."/>
            <person name="Howarth C."/>
            <person name="Jen D."/>
            <person name="Larson L."/>
            <person name="Mehta T."/>
            <person name="Neiman D."/>
            <person name="Pearson M."/>
            <person name="Roberts A."/>
            <person name="Saif S."/>
            <person name="Shea T."/>
            <person name="Shenoy N."/>
            <person name="Sisk P."/>
            <person name="Stolte C."/>
            <person name="Sykes S."/>
            <person name="Walk T."/>
            <person name="White J."/>
            <person name="Yandava C."/>
            <person name="Haas B."/>
            <person name="Nusbaum C."/>
            <person name="Birren B."/>
        </authorList>
    </citation>
    <scope>NUCLEOTIDE SEQUENCE</scope>
    <source>
        <strain evidence="3">ATCC 64411</strain>
    </source>
</reference>
<dbReference type="EMBL" id="GL876971">
    <property type="protein sequence ID" value="KLU88273.1"/>
    <property type="molecule type" value="Genomic_DNA"/>
</dbReference>
<feature type="compositionally biased region" description="Basic and acidic residues" evidence="1">
    <location>
        <begin position="501"/>
        <end position="522"/>
    </location>
</feature>
<gene>
    <name evidence="3" type="ORF">MAPG_07260</name>
</gene>
<reference evidence="3" key="3">
    <citation type="submission" date="2011-03" db="EMBL/GenBank/DDBJ databases">
        <title>Annotation of Magnaporthe poae ATCC 64411.</title>
        <authorList>
            <person name="Ma L.-J."/>
            <person name="Dead R."/>
            <person name="Young S.K."/>
            <person name="Zeng Q."/>
            <person name="Gargeya S."/>
            <person name="Fitzgerald M."/>
            <person name="Haas B."/>
            <person name="Abouelleil A."/>
            <person name="Alvarado L."/>
            <person name="Arachchi H.M."/>
            <person name="Berlin A."/>
            <person name="Brown A."/>
            <person name="Chapman S.B."/>
            <person name="Chen Z."/>
            <person name="Dunbar C."/>
            <person name="Freedman E."/>
            <person name="Gearin G."/>
            <person name="Gellesch M."/>
            <person name="Goldberg J."/>
            <person name="Griggs A."/>
            <person name="Gujja S."/>
            <person name="Heiman D."/>
            <person name="Howarth C."/>
            <person name="Larson L."/>
            <person name="Lui A."/>
            <person name="MacDonald P.J.P."/>
            <person name="Mehta T."/>
            <person name="Montmayeur A."/>
            <person name="Murphy C."/>
            <person name="Neiman D."/>
            <person name="Pearson M."/>
            <person name="Priest M."/>
            <person name="Roberts A."/>
            <person name="Saif S."/>
            <person name="Shea T."/>
            <person name="Shenoy N."/>
            <person name="Sisk P."/>
            <person name="Stolte C."/>
            <person name="Sykes S."/>
            <person name="Yandava C."/>
            <person name="Wortman J."/>
            <person name="Nusbaum C."/>
            <person name="Birren B."/>
        </authorList>
    </citation>
    <scope>NUCLEOTIDE SEQUENCE</scope>
    <source>
        <strain evidence="3">ATCC 64411</strain>
    </source>
</reference>
<dbReference type="PANTHER" id="PTHR35391">
    <property type="entry name" value="C2H2-TYPE DOMAIN-CONTAINING PROTEIN-RELATED"/>
    <property type="match status" value="1"/>
</dbReference>
<dbReference type="InterPro" id="IPR013087">
    <property type="entry name" value="Znf_C2H2_type"/>
</dbReference>
<accession>A0A0C4E471</accession>
<dbReference type="AlphaFoldDB" id="A0A0C4E471"/>
<reference evidence="4" key="5">
    <citation type="submission" date="2015-06" db="UniProtKB">
        <authorList>
            <consortium name="EnsemblFungi"/>
        </authorList>
    </citation>
    <scope>IDENTIFICATION</scope>
    <source>
        <strain evidence="4">ATCC 64411</strain>
    </source>
</reference>
<name>A0A0C4E471_MAGP6</name>
<dbReference type="InterPro" id="IPR001214">
    <property type="entry name" value="SET_dom"/>
</dbReference>
<dbReference type="InterPro" id="IPR046341">
    <property type="entry name" value="SET_dom_sf"/>
</dbReference>
<dbReference type="SMART" id="SM00355">
    <property type="entry name" value="ZnF_C2H2"/>
    <property type="match status" value="4"/>
</dbReference>
<feature type="region of interest" description="Disordered" evidence="1">
    <location>
        <begin position="540"/>
        <end position="568"/>
    </location>
</feature>
<dbReference type="EMBL" id="ADBL01001756">
    <property type="status" value="NOT_ANNOTATED_CDS"/>
    <property type="molecule type" value="Genomic_DNA"/>
</dbReference>
<reference evidence="5" key="1">
    <citation type="submission" date="2010-05" db="EMBL/GenBank/DDBJ databases">
        <title>The genome sequence of Magnaporthe poae strain ATCC 64411.</title>
        <authorList>
            <person name="Ma L.-J."/>
            <person name="Dead R."/>
            <person name="Young S."/>
            <person name="Zeng Q."/>
            <person name="Koehrsen M."/>
            <person name="Alvarado L."/>
            <person name="Berlin A."/>
            <person name="Chapman S.B."/>
            <person name="Chen Z."/>
            <person name="Freedman E."/>
            <person name="Gellesch M."/>
            <person name="Goldberg J."/>
            <person name="Griggs A."/>
            <person name="Gujja S."/>
            <person name="Heilman E.R."/>
            <person name="Heiman D."/>
            <person name="Hepburn T."/>
            <person name="Howarth C."/>
            <person name="Jen D."/>
            <person name="Larson L."/>
            <person name="Mehta T."/>
            <person name="Neiman D."/>
            <person name="Pearson M."/>
            <person name="Roberts A."/>
            <person name="Saif S."/>
            <person name="Shea T."/>
            <person name="Shenoy N."/>
            <person name="Sisk P."/>
            <person name="Stolte C."/>
            <person name="Sykes S."/>
            <person name="Walk T."/>
            <person name="White J."/>
            <person name="Yandava C."/>
            <person name="Haas B."/>
            <person name="Nusbaum C."/>
            <person name="Birren B."/>
        </authorList>
    </citation>
    <scope>NUCLEOTIDE SEQUENCE [LARGE SCALE GENOMIC DNA]</scope>
    <source>
        <strain evidence="5">ATCC 64411 / 73-15</strain>
    </source>
</reference>
<feature type="compositionally biased region" description="Basic and acidic residues" evidence="1">
    <location>
        <begin position="849"/>
        <end position="868"/>
    </location>
</feature>
<reference evidence="4" key="4">
    <citation type="journal article" date="2015" name="G3 (Bethesda)">
        <title>Genome sequences of three phytopathogenic species of the Magnaporthaceae family of fungi.</title>
        <authorList>
            <person name="Okagaki L.H."/>
            <person name="Nunes C.C."/>
            <person name="Sailsbery J."/>
            <person name="Clay B."/>
            <person name="Brown D."/>
            <person name="John T."/>
            <person name="Oh Y."/>
            <person name="Young N."/>
            <person name="Fitzgerald M."/>
            <person name="Haas B.J."/>
            <person name="Zeng Q."/>
            <person name="Young S."/>
            <person name="Adiconis X."/>
            <person name="Fan L."/>
            <person name="Levin J.Z."/>
            <person name="Mitchell T.K."/>
            <person name="Okubara P.A."/>
            <person name="Farman M.L."/>
            <person name="Kohn L.M."/>
            <person name="Birren B."/>
            <person name="Ma L.-J."/>
            <person name="Dean R.A."/>
        </authorList>
    </citation>
    <scope>NUCLEOTIDE SEQUENCE</scope>
    <source>
        <strain evidence="4">ATCC 64411 / 73-15</strain>
    </source>
</reference>
<feature type="region of interest" description="Disordered" evidence="1">
    <location>
        <begin position="829"/>
        <end position="868"/>
    </location>
</feature>
<dbReference type="OrthoDB" id="20872at2759"/>
<evidence type="ECO:0000313" key="5">
    <source>
        <dbReference type="Proteomes" id="UP000011715"/>
    </source>
</evidence>
<evidence type="ECO:0000313" key="3">
    <source>
        <dbReference type="EMBL" id="KLU88273.1"/>
    </source>
</evidence>
<dbReference type="EnsemblFungi" id="MAPG_07260T0">
    <property type="protein sequence ID" value="MAPG_07260T0"/>
    <property type="gene ID" value="MAPG_07260"/>
</dbReference>
<feature type="domain" description="SET" evidence="2">
    <location>
        <begin position="631"/>
        <end position="750"/>
    </location>
</feature>
<proteinExistence type="predicted"/>
<sequence length="868" mass="98278">MESPQQELQPLGRTVAGTFKRLVEASGTGDGGAAIPSRRRIAAEDERFRLWARSLGLFQTGHASLDYRVRDASFIKASLTNLLTELQDHLRNLLDIALGTRQPLERDENVCQADGMVNDSGTSDDEASLGSSLSSTGSFQEAEFRLSSVAARIDSLYRLASRIRSARNRPQRSTKDLYKHVPESQRAEYIQNQEQIAVSLVAYVQQQQLVEWVGDEQLQELGFGRKELIAQYASASCWLIARAGMANARRKQQFIYWKKHAQLLRRDVTEEAPAVAAALPQPAAAPSQAPKPAPAESVATSVTRMDLDMMGPEDMRSVISHRSRVSTVASPRGEDLAWPPAPSHLAGHKYFPCPYCGSLCPERYLGRDDWRIHQIHDLQPYHCTYEDCSDPDRLYGVKQEWVDHENQHRRVWHCHSHEDEFETQPEYLQHLKEQHPQKQGEYYTPEMIAAVVGPSAKPHRDCPFCPTKFRDVTTMQKHVRYHLERLALYALPDIGEDKDDELASERSSDSRQAMENRGRKDSIEDDFVEERQAFLAAFAKDDSGHGGPPQPGSPIDGPATTPPELPQDFEFDDTVRIVQTNSFANLNVSNTMSLWLAKPEKLRQETGWEYGDVFQPLPPETSERPMRLEPQELRIADSIVKWNNLVTPAAIEQNVPFIELNGLIGFQMDVVDKHNRRDEFISPLPFVFSVEKLPLYIDTRFESSSARYVRRSCKPNSVIKTFISEDYEYHFWVVSDRHIKANEQITIAWDFRFPKQQNARMLRLLGLVDEDAGPCEEIGEVEYQFIDSWVQVVLSQYGGCACNLGDDCAFVRFRRNYLAGHSPIRDVMDGDSVDPGGLLDPAGGAGTSRKSDSNEQQPAEEKKWTTTK</sequence>
<dbReference type="Pfam" id="PF00856">
    <property type="entry name" value="SET"/>
    <property type="match status" value="1"/>
</dbReference>
<dbReference type="PROSITE" id="PS00028">
    <property type="entry name" value="ZINC_FINGER_C2H2_1"/>
    <property type="match status" value="1"/>
</dbReference>
<organism evidence="4 5">
    <name type="scientific">Magnaporthiopsis poae (strain ATCC 64411 / 73-15)</name>
    <name type="common">Kentucky bluegrass fungus</name>
    <name type="synonym">Magnaporthe poae</name>
    <dbReference type="NCBI Taxonomy" id="644358"/>
    <lineage>
        <taxon>Eukaryota</taxon>
        <taxon>Fungi</taxon>
        <taxon>Dikarya</taxon>
        <taxon>Ascomycota</taxon>
        <taxon>Pezizomycotina</taxon>
        <taxon>Sordariomycetes</taxon>
        <taxon>Sordariomycetidae</taxon>
        <taxon>Magnaporthales</taxon>
        <taxon>Magnaporthaceae</taxon>
        <taxon>Magnaporthiopsis</taxon>
    </lineage>
</organism>
<dbReference type="Proteomes" id="UP000011715">
    <property type="component" value="Unassembled WGS sequence"/>
</dbReference>